<comment type="similarity">
    <text evidence="9 11">Belongs to the DnaJ family.</text>
</comment>
<gene>
    <name evidence="11 15" type="primary">dnaJ</name>
    <name evidence="15" type="ORF">ESOMN_v1c04240</name>
</gene>
<keyword evidence="8 11" id="KW-0143">Chaperone</keyword>
<feature type="binding site" evidence="11">
    <location>
        <position position="196"/>
    </location>
    <ligand>
        <name>Zn(2+)</name>
        <dbReference type="ChEBI" id="CHEBI:29105"/>
        <label>2</label>
    </ligand>
</feature>
<reference evidence="15 16" key="1">
    <citation type="submission" date="2017-11" db="EMBL/GenBank/DDBJ databases">
        <title>Genome sequence of Entomoplasma somnilux PYAN-1 (ATCC 49194).</title>
        <authorList>
            <person name="Lo W.-S."/>
            <person name="Gasparich G.E."/>
            <person name="Kuo C.-H."/>
        </authorList>
    </citation>
    <scope>NUCLEOTIDE SEQUENCE [LARGE SCALE GENOMIC DNA]</scope>
    <source>
        <strain evidence="15 16">PYAN-1</strain>
    </source>
</reference>
<dbReference type="CDD" id="cd10747">
    <property type="entry name" value="DnaJ_C"/>
    <property type="match status" value="1"/>
</dbReference>
<evidence type="ECO:0000259" key="13">
    <source>
        <dbReference type="PROSITE" id="PS50076"/>
    </source>
</evidence>
<accession>A0A2K8NZ22</accession>
<dbReference type="GO" id="GO:0009408">
    <property type="term" value="P:response to heat"/>
    <property type="evidence" value="ECO:0007669"/>
    <property type="project" value="InterPro"/>
</dbReference>
<keyword evidence="3 11" id="KW-0479">Metal-binding</keyword>
<evidence type="ECO:0000256" key="8">
    <source>
        <dbReference type="ARBA" id="ARBA00023186"/>
    </source>
</evidence>
<comment type="cofactor">
    <cofactor evidence="11">
        <name>Zn(2+)</name>
        <dbReference type="ChEBI" id="CHEBI:29105"/>
    </cofactor>
    <text evidence="11">Binds 2 Zn(2+) ions per monomer.</text>
</comment>
<dbReference type="PROSITE" id="PS51188">
    <property type="entry name" value="ZF_CR"/>
    <property type="match status" value="1"/>
</dbReference>
<dbReference type="GO" id="GO:0042026">
    <property type="term" value="P:protein refolding"/>
    <property type="evidence" value="ECO:0007669"/>
    <property type="project" value="TreeGrafter"/>
</dbReference>
<feature type="binding site" evidence="11">
    <location>
        <position position="210"/>
    </location>
    <ligand>
        <name>Zn(2+)</name>
        <dbReference type="ChEBI" id="CHEBI:29105"/>
        <label>1</label>
    </ligand>
</feature>
<keyword evidence="1 11" id="KW-0963">Cytoplasm</keyword>
<evidence type="ECO:0000313" key="15">
    <source>
        <dbReference type="EMBL" id="ATZ18806.1"/>
    </source>
</evidence>
<dbReference type="GO" id="GO:0005524">
    <property type="term" value="F:ATP binding"/>
    <property type="evidence" value="ECO:0007669"/>
    <property type="project" value="InterPro"/>
</dbReference>
<feature type="domain" description="J" evidence="13">
    <location>
        <begin position="5"/>
        <end position="69"/>
    </location>
</feature>
<dbReference type="KEGG" id="esx:ESOMN_v1c04240"/>
<dbReference type="InterPro" id="IPR008971">
    <property type="entry name" value="HSP40/DnaJ_pept-bd"/>
</dbReference>
<dbReference type="AlphaFoldDB" id="A0A2K8NZ22"/>
<dbReference type="CDD" id="cd06257">
    <property type="entry name" value="DnaJ"/>
    <property type="match status" value="1"/>
</dbReference>
<dbReference type="SUPFAM" id="SSF46565">
    <property type="entry name" value="Chaperone J-domain"/>
    <property type="match status" value="1"/>
</dbReference>
<dbReference type="InterPro" id="IPR036410">
    <property type="entry name" value="HSP_DnaJ_Cys-rich_dom_sf"/>
</dbReference>
<evidence type="ECO:0000256" key="4">
    <source>
        <dbReference type="ARBA" id="ARBA00022737"/>
    </source>
</evidence>
<evidence type="ECO:0000256" key="10">
    <source>
        <dbReference type="ARBA" id="ARBA00067609"/>
    </source>
</evidence>
<dbReference type="Pfam" id="PF00226">
    <property type="entry name" value="DnaJ"/>
    <property type="match status" value="1"/>
</dbReference>
<evidence type="ECO:0000259" key="14">
    <source>
        <dbReference type="PROSITE" id="PS51188"/>
    </source>
</evidence>
<dbReference type="FunFam" id="1.10.287.110:FF:000031">
    <property type="entry name" value="Molecular chaperone DnaJ"/>
    <property type="match status" value="1"/>
</dbReference>
<feature type="binding site" evidence="11">
    <location>
        <position position="170"/>
    </location>
    <ligand>
        <name>Zn(2+)</name>
        <dbReference type="ChEBI" id="CHEBI:29105"/>
        <label>2</label>
    </ligand>
</feature>
<keyword evidence="6 11" id="KW-0862">Zinc</keyword>
<comment type="function">
    <text evidence="11">Participates actively in the response to hyperosmotic and heat shock by preventing the aggregation of stress-denatured proteins and by disaggregating proteins, also in an autonomous, DnaK-independent fashion. Unfolded proteins bind initially to DnaJ; upon interaction with the DnaJ-bound protein, DnaK hydrolyzes its bound ATP, resulting in the formation of a stable complex. GrpE releases ADP from DnaK; ATP binding to DnaK triggers the release of the substrate protein, thus completing the reaction cycle. Several rounds of ATP-dependent interactions between DnaJ, DnaK and GrpE are required for fully efficient folding. Also involved, together with DnaK and GrpE, in the DNA replication of plasmids through activation of initiation proteins.</text>
</comment>
<dbReference type="Pfam" id="PF01556">
    <property type="entry name" value="DnaJ_C"/>
    <property type="match status" value="1"/>
</dbReference>
<evidence type="ECO:0000256" key="12">
    <source>
        <dbReference type="PROSITE-ProRule" id="PRU00546"/>
    </source>
</evidence>
<dbReference type="GO" id="GO:0006260">
    <property type="term" value="P:DNA replication"/>
    <property type="evidence" value="ECO:0007669"/>
    <property type="project" value="UniProtKB-KW"/>
</dbReference>
<feature type="domain" description="CR-type" evidence="14">
    <location>
        <begin position="140"/>
        <end position="222"/>
    </location>
</feature>
<organism evidence="15 16">
    <name type="scientific">Williamsoniiplasma somnilux</name>
    <dbReference type="NCBI Taxonomy" id="215578"/>
    <lineage>
        <taxon>Bacteria</taxon>
        <taxon>Bacillati</taxon>
        <taxon>Mycoplasmatota</taxon>
        <taxon>Mollicutes</taxon>
        <taxon>Entomoplasmatales</taxon>
        <taxon>Williamsoniiplasma</taxon>
    </lineage>
</organism>
<dbReference type="SUPFAM" id="SSF57938">
    <property type="entry name" value="DnaJ/Hsp40 cysteine-rich domain"/>
    <property type="match status" value="1"/>
</dbReference>
<feature type="repeat" description="CXXCXGXG motif" evidence="11">
    <location>
        <begin position="196"/>
        <end position="203"/>
    </location>
</feature>
<feature type="binding site" evidence="11">
    <location>
        <position position="213"/>
    </location>
    <ligand>
        <name>Zn(2+)</name>
        <dbReference type="ChEBI" id="CHEBI:29105"/>
        <label>1</label>
    </ligand>
</feature>
<dbReference type="InterPro" id="IPR002939">
    <property type="entry name" value="DnaJ_C"/>
</dbReference>
<name>A0A2K8NZ22_9MOLU</name>
<dbReference type="EMBL" id="CP024965">
    <property type="protein sequence ID" value="ATZ18806.1"/>
    <property type="molecule type" value="Genomic_DNA"/>
</dbReference>
<keyword evidence="4 11" id="KW-0677">Repeat</keyword>
<feature type="repeat" description="CXXCXGXG motif" evidence="11">
    <location>
        <begin position="153"/>
        <end position="160"/>
    </location>
</feature>
<feature type="zinc finger region" description="CR-type" evidence="12">
    <location>
        <begin position="140"/>
        <end position="222"/>
    </location>
</feature>
<feature type="repeat" description="CXXCXGXG motif" evidence="11">
    <location>
        <begin position="210"/>
        <end position="217"/>
    </location>
</feature>
<dbReference type="GO" id="GO:0031072">
    <property type="term" value="F:heat shock protein binding"/>
    <property type="evidence" value="ECO:0007669"/>
    <property type="project" value="InterPro"/>
</dbReference>
<keyword evidence="2 11" id="KW-0235">DNA replication</keyword>
<keyword evidence="16" id="KW-1185">Reference proteome</keyword>
<dbReference type="InterPro" id="IPR036869">
    <property type="entry name" value="J_dom_sf"/>
</dbReference>
<proteinExistence type="inferred from homology"/>
<dbReference type="Pfam" id="PF00684">
    <property type="entry name" value="DnaJ_CXXCXGXG"/>
    <property type="match status" value="1"/>
</dbReference>
<dbReference type="Proteomes" id="UP000232230">
    <property type="component" value="Chromosome"/>
</dbReference>
<dbReference type="SMART" id="SM00271">
    <property type="entry name" value="DnaJ"/>
    <property type="match status" value="1"/>
</dbReference>
<keyword evidence="7 11" id="KW-0346">Stress response</keyword>
<dbReference type="FunFam" id="2.10.230.10:FF:000002">
    <property type="entry name" value="Molecular chaperone DnaJ"/>
    <property type="match status" value="1"/>
</dbReference>
<evidence type="ECO:0000256" key="1">
    <source>
        <dbReference type="ARBA" id="ARBA00022490"/>
    </source>
</evidence>
<feature type="binding site" evidence="11">
    <location>
        <position position="156"/>
    </location>
    <ligand>
        <name>Zn(2+)</name>
        <dbReference type="ChEBI" id="CHEBI:29105"/>
        <label>1</label>
    </ligand>
</feature>
<dbReference type="HAMAP" id="MF_01152">
    <property type="entry name" value="DnaJ"/>
    <property type="match status" value="1"/>
</dbReference>
<dbReference type="Gene3D" id="2.60.260.20">
    <property type="entry name" value="Urease metallochaperone UreE, N-terminal domain"/>
    <property type="match status" value="2"/>
</dbReference>
<dbReference type="InterPro" id="IPR001305">
    <property type="entry name" value="HSP_DnaJ_Cys-rich_dom"/>
</dbReference>
<dbReference type="InterPro" id="IPR012724">
    <property type="entry name" value="DnaJ"/>
</dbReference>
<dbReference type="Gene3D" id="2.10.230.10">
    <property type="entry name" value="Heat shock protein DnaJ, cysteine-rich domain"/>
    <property type="match status" value="1"/>
</dbReference>
<evidence type="ECO:0000256" key="6">
    <source>
        <dbReference type="ARBA" id="ARBA00022833"/>
    </source>
</evidence>
<evidence type="ECO:0000256" key="11">
    <source>
        <dbReference type="HAMAP-Rule" id="MF_01152"/>
    </source>
</evidence>
<dbReference type="GO" id="GO:0008270">
    <property type="term" value="F:zinc ion binding"/>
    <property type="evidence" value="ECO:0007669"/>
    <property type="project" value="UniProtKB-UniRule"/>
</dbReference>
<dbReference type="PANTHER" id="PTHR43096">
    <property type="entry name" value="DNAJ HOMOLOG 1, MITOCHONDRIAL-RELATED"/>
    <property type="match status" value="1"/>
</dbReference>
<dbReference type="CDD" id="cd10719">
    <property type="entry name" value="DnaJ_zf"/>
    <property type="match status" value="1"/>
</dbReference>
<evidence type="ECO:0000313" key="16">
    <source>
        <dbReference type="Proteomes" id="UP000232230"/>
    </source>
</evidence>
<evidence type="ECO:0000256" key="5">
    <source>
        <dbReference type="ARBA" id="ARBA00022771"/>
    </source>
</evidence>
<evidence type="ECO:0000256" key="7">
    <source>
        <dbReference type="ARBA" id="ARBA00023016"/>
    </source>
</evidence>
<dbReference type="PRINTS" id="PR00625">
    <property type="entry name" value="JDOMAIN"/>
</dbReference>
<dbReference type="NCBIfam" id="TIGR02349">
    <property type="entry name" value="DnaJ_bact"/>
    <property type="match status" value="1"/>
</dbReference>
<evidence type="ECO:0000256" key="3">
    <source>
        <dbReference type="ARBA" id="ARBA00022723"/>
    </source>
</evidence>
<protein>
    <recommendedName>
        <fullName evidence="10 11">Chaperone protein DnaJ</fullName>
    </recommendedName>
</protein>
<feature type="binding site" evidence="11">
    <location>
        <position position="173"/>
    </location>
    <ligand>
        <name>Zn(2+)</name>
        <dbReference type="ChEBI" id="CHEBI:29105"/>
        <label>2</label>
    </ligand>
</feature>
<comment type="subunit">
    <text evidence="11">Homodimer.</text>
</comment>
<dbReference type="InterPro" id="IPR001623">
    <property type="entry name" value="DnaJ_domain"/>
</dbReference>
<dbReference type="Gene3D" id="1.10.287.110">
    <property type="entry name" value="DnaJ domain"/>
    <property type="match status" value="1"/>
</dbReference>
<feature type="repeat" description="CXXCXGXG motif" evidence="11">
    <location>
        <begin position="170"/>
        <end position="177"/>
    </location>
</feature>
<dbReference type="PROSITE" id="PS50076">
    <property type="entry name" value="DNAJ_2"/>
    <property type="match status" value="1"/>
</dbReference>
<evidence type="ECO:0000256" key="9">
    <source>
        <dbReference type="ARBA" id="ARBA00061004"/>
    </source>
</evidence>
<feature type="binding site" evidence="11">
    <location>
        <position position="199"/>
    </location>
    <ligand>
        <name>Zn(2+)</name>
        <dbReference type="ChEBI" id="CHEBI:29105"/>
        <label>2</label>
    </ligand>
</feature>
<dbReference type="GO" id="GO:0051082">
    <property type="term" value="F:unfolded protein binding"/>
    <property type="evidence" value="ECO:0007669"/>
    <property type="project" value="UniProtKB-UniRule"/>
</dbReference>
<dbReference type="PANTHER" id="PTHR43096:SF48">
    <property type="entry name" value="CHAPERONE PROTEIN DNAJ"/>
    <property type="match status" value="1"/>
</dbReference>
<sequence>MAKRDYYEILGLSKNADETEIKKAYRNLAKKYHPDVNKGHDAEEKFKEVNEAAQILLDKDKRAMYDKLGHAGVDGQSGFGGSGFGGFEDFFSSAGGFGDIFGSMFGGTGQSSSSRRNYGPSRGEDIVVDVQLNFKELMFGVDKIIKTKLLTKCKTCDGIGAPNKNDVKTCGQCGGSGSIMTTQRMGPLSFQSQAKCPNCNGAGKTFANKCRDCSGHGYKFETQEITLPIPKGTRPGQQLMMSGAGHASEDGGPNGNIYINVGIIKSNIFSISGSSDLIMNYNISYLDAILGNEITIETYDGIIKMKVPKGINSGEYITIKDKGLHKDSHSHKRGDLKLKVNIVVPSSASKEVKEKLEEINNKDEFKAKNKLE</sequence>
<feature type="binding site" evidence="11">
    <location>
        <position position="153"/>
    </location>
    <ligand>
        <name>Zn(2+)</name>
        <dbReference type="ChEBI" id="CHEBI:29105"/>
        <label>1</label>
    </ligand>
</feature>
<comment type="domain">
    <text evidence="11">The J domain is necessary and sufficient to stimulate DnaK ATPase activity. Zinc center 1 plays an important role in the autonomous, DnaK-independent chaperone activity of DnaJ. Zinc center 2 is essential for interaction with DnaK and for DnaJ activity.</text>
</comment>
<comment type="subcellular location">
    <subcellularLocation>
        <location evidence="11">Cytoplasm</location>
    </subcellularLocation>
</comment>
<evidence type="ECO:0000256" key="2">
    <source>
        <dbReference type="ARBA" id="ARBA00022705"/>
    </source>
</evidence>
<dbReference type="GO" id="GO:0005737">
    <property type="term" value="C:cytoplasm"/>
    <property type="evidence" value="ECO:0007669"/>
    <property type="project" value="UniProtKB-SubCell"/>
</dbReference>
<dbReference type="RefSeq" id="WP_024863329.1">
    <property type="nucleotide sequence ID" value="NZ_CP024965.1"/>
</dbReference>
<keyword evidence="5 11" id="KW-0863">Zinc-finger</keyword>
<dbReference type="SUPFAM" id="SSF49493">
    <property type="entry name" value="HSP40/DnaJ peptide-binding domain"/>
    <property type="match status" value="2"/>
</dbReference>